<keyword evidence="5 8" id="KW-0812">Transmembrane</keyword>
<evidence type="ECO:0000256" key="4">
    <source>
        <dbReference type="ARBA" id="ARBA00022538"/>
    </source>
</evidence>
<reference evidence="10 11" key="1">
    <citation type="submission" date="2023-04" db="EMBL/GenBank/DDBJ databases">
        <title>A novel bacteria isolated from coastal sediment.</title>
        <authorList>
            <person name="Liu X.-J."/>
            <person name="Du Z.-J."/>
        </authorList>
    </citation>
    <scope>NUCLEOTIDE SEQUENCE [LARGE SCALE GENOMIC DNA]</scope>
    <source>
        <strain evidence="10 11">SDUM461003</strain>
    </source>
</reference>
<dbReference type="RefSeq" id="WP_308948148.1">
    <property type="nucleotide sequence ID" value="NZ_JARXHW010000002.1"/>
</dbReference>
<keyword evidence="3" id="KW-0813">Transport</keyword>
<feature type="transmembrane region" description="Helical" evidence="8">
    <location>
        <begin position="549"/>
        <end position="566"/>
    </location>
</feature>
<dbReference type="SUPFAM" id="SSF116726">
    <property type="entry name" value="TrkA C-terminal domain-like"/>
    <property type="match status" value="2"/>
</dbReference>
<evidence type="ECO:0000313" key="11">
    <source>
        <dbReference type="Proteomes" id="UP001225316"/>
    </source>
</evidence>
<dbReference type="Gene3D" id="3.30.70.1450">
    <property type="entry name" value="Regulator of K+ conductance, C-terminal domain"/>
    <property type="match status" value="2"/>
</dbReference>
<evidence type="ECO:0000256" key="8">
    <source>
        <dbReference type="SAM" id="Phobius"/>
    </source>
</evidence>
<name>A0ABU1APR3_9BACT</name>
<dbReference type="Gene3D" id="1.20.1530.20">
    <property type="match status" value="1"/>
</dbReference>
<protein>
    <submittedName>
        <fullName evidence="10">Cation:proton antiporter</fullName>
    </submittedName>
</protein>
<feature type="transmembrane region" description="Helical" evidence="8">
    <location>
        <begin position="369"/>
        <end position="386"/>
    </location>
</feature>
<comment type="subcellular location">
    <subcellularLocation>
        <location evidence="1">Membrane</location>
        <topology evidence="1">Multi-pass membrane protein</topology>
    </subcellularLocation>
</comment>
<evidence type="ECO:0000256" key="1">
    <source>
        <dbReference type="ARBA" id="ARBA00004141"/>
    </source>
</evidence>
<evidence type="ECO:0000259" key="9">
    <source>
        <dbReference type="PROSITE" id="PS51202"/>
    </source>
</evidence>
<dbReference type="InterPro" id="IPR038770">
    <property type="entry name" value="Na+/solute_symporter_sf"/>
</dbReference>
<feature type="transmembrane region" description="Helical" evidence="8">
    <location>
        <begin position="524"/>
        <end position="543"/>
    </location>
</feature>
<feature type="domain" description="RCK C-terminal" evidence="9">
    <location>
        <begin position="597"/>
        <end position="681"/>
    </location>
</feature>
<dbReference type="InterPro" id="IPR006153">
    <property type="entry name" value="Cation/H_exchanger_TM"/>
</dbReference>
<feature type="domain" description="RCK C-terminal" evidence="9">
    <location>
        <begin position="685"/>
        <end position="769"/>
    </location>
</feature>
<comment type="similarity">
    <text evidence="2">Belongs to the monovalent cation:proton antiporter 2 (CPA2) transporter (TC 2.A.37) family.</text>
</comment>
<dbReference type="EMBL" id="JARXHW010000002">
    <property type="protein sequence ID" value="MDQ8206149.1"/>
    <property type="molecule type" value="Genomic_DNA"/>
</dbReference>
<comment type="caution">
    <text evidence="10">The sequence shown here is derived from an EMBL/GenBank/DDBJ whole genome shotgun (WGS) entry which is preliminary data.</text>
</comment>
<feature type="transmembrane region" description="Helical" evidence="8">
    <location>
        <begin position="36"/>
        <end position="57"/>
    </location>
</feature>
<keyword evidence="4" id="KW-0630">Potassium</keyword>
<evidence type="ECO:0000256" key="7">
    <source>
        <dbReference type="ARBA" id="ARBA00023136"/>
    </source>
</evidence>
<dbReference type="InterPro" id="IPR036721">
    <property type="entry name" value="RCK_C_sf"/>
</dbReference>
<feature type="transmembrane region" description="Helical" evidence="8">
    <location>
        <begin position="226"/>
        <end position="244"/>
    </location>
</feature>
<dbReference type="PANTHER" id="PTHR42751">
    <property type="entry name" value="SODIUM/HYDROGEN EXCHANGER FAMILY/TRKA DOMAIN PROTEIN"/>
    <property type="match status" value="1"/>
</dbReference>
<accession>A0ABU1APR3</accession>
<evidence type="ECO:0000256" key="2">
    <source>
        <dbReference type="ARBA" id="ARBA00005551"/>
    </source>
</evidence>
<keyword evidence="4" id="KW-0633">Potassium transport</keyword>
<dbReference type="Pfam" id="PF02080">
    <property type="entry name" value="TrkA_C"/>
    <property type="match status" value="2"/>
</dbReference>
<keyword evidence="11" id="KW-1185">Reference proteome</keyword>
<feature type="transmembrane region" description="Helical" evidence="8">
    <location>
        <begin position="63"/>
        <end position="82"/>
    </location>
</feature>
<evidence type="ECO:0000313" key="10">
    <source>
        <dbReference type="EMBL" id="MDQ8206149.1"/>
    </source>
</evidence>
<feature type="transmembrane region" description="Helical" evidence="8">
    <location>
        <begin position="303"/>
        <end position="327"/>
    </location>
</feature>
<feature type="transmembrane region" description="Helical" evidence="8">
    <location>
        <begin position="192"/>
        <end position="214"/>
    </location>
</feature>
<evidence type="ECO:0000256" key="6">
    <source>
        <dbReference type="ARBA" id="ARBA00022989"/>
    </source>
</evidence>
<gene>
    <name evidence="10" type="ORF">QEH52_01410</name>
</gene>
<feature type="transmembrane region" description="Helical" evidence="8">
    <location>
        <begin position="278"/>
        <end position="297"/>
    </location>
</feature>
<dbReference type="Proteomes" id="UP001225316">
    <property type="component" value="Unassembled WGS sequence"/>
</dbReference>
<dbReference type="Pfam" id="PF00999">
    <property type="entry name" value="Na_H_Exchanger"/>
    <property type="match status" value="1"/>
</dbReference>
<dbReference type="PROSITE" id="PS51202">
    <property type="entry name" value="RCK_C"/>
    <property type="match status" value="2"/>
</dbReference>
<proteinExistence type="inferred from homology"/>
<feature type="transmembrane region" description="Helical" evidence="8">
    <location>
        <begin position="94"/>
        <end position="118"/>
    </location>
</feature>
<organism evidence="10 11">
    <name type="scientific">Thalassobacterium maritimum</name>
    <dbReference type="NCBI Taxonomy" id="3041265"/>
    <lineage>
        <taxon>Bacteria</taxon>
        <taxon>Pseudomonadati</taxon>
        <taxon>Verrucomicrobiota</taxon>
        <taxon>Opitutia</taxon>
        <taxon>Puniceicoccales</taxon>
        <taxon>Coraliomargaritaceae</taxon>
        <taxon>Thalassobacterium</taxon>
    </lineage>
</organism>
<feature type="transmembrane region" description="Helical" evidence="8">
    <location>
        <begin position="475"/>
        <end position="503"/>
    </location>
</feature>
<dbReference type="PANTHER" id="PTHR42751:SF3">
    <property type="entry name" value="SODIUM_GLUTAMATE SYMPORTER"/>
    <property type="match status" value="1"/>
</dbReference>
<keyword evidence="7 8" id="KW-0472">Membrane</keyword>
<evidence type="ECO:0000256" key="5">
    <source>
        <dbReference type="ARBA" id="ARBA00022692"/>
    </source>
</evidence>
<evidence type="ECO:0000256" key="3">
    <source>
        <dbReference type="ARBA" id="ARBA00022448"/>
    </source>
</evidence>
<keyword evidence="6 8" id="KW-1133">Transmembrane helix</keyword>
<feature type="transmembrane region" description="Helical" evidence="8">
    <location>
        <begin position="155"/>
        <end position="180"/>
    </location>
</feature>
<feature type="transmembrane region" description="Helical" evidence="8">
    <location>
        <begin position="339"/>
        <end position="363"/>
    </location>
</feature>
<feature type="transmembrane region" description="Helical" evidence="8">
    <location>
        <begin position="435"/>
        <end position="455"/>
    </location>
</feature>
<dbReference type="InterPro" id="IPR006037">
    <property type="entry name" value="RCK_C"/>
</dbReference>
<keyword evidence="4" id="KW-0406">Ion transport</keyword>
<feature type="transmembrane region" description="Helical" evidence="8">
    <location>
        <begin position="250"/>
        <end position="266"/>
    </location>
</feature>
<feature type="transmembrane region" description="Helical" evidence="8">
    <location>
        <begin position="124"/>
        <end position="143"/>
    </location>
</feature>
<sequence>MNSTVNLVEFLIQDLAVVLLAAGLSGWLCKRLGISVIVGYLAAGIIVGTPQITFPYVTDVVRIQLLSQLGLVFLMFFIGLGLRLRKLRQVRLGVMLATVITALGTLTLARCSALLLGFDETTALFLAAMLMGSSSAIVGKLIYDNQLMHRRAGQLALAMTLLEDIVAIVMLGYLGSYVAMEQASGNAGMGEIFGTVALLIAFVALIILPGIVVLPRWLNRFEKRGGIELETLIVAGLLFAMAWLALSAGYSIALGAFLCGVILAETKRVQAIERSFSGLKDIFVALFFTAIGMAIDVTRFPEALGIIALGVTLAFLVRPIAATLGFLSVCEDEEVAMKAAFCVTPIGEFSFVIAGLGVASGILDDTMQVAAVGISFVTSLLAPMTVKKSDTWVRWFRPSRIGWIGTWLTSYQNSWAKVMRTSDRSILWRLLRPRLWQVGAEWLLVTAVLLFARPLEAKFTAWADETLSWLPMSDLFYWLGVSLLIFGPLIALYRNISAMAMILADYMTSKLKKSTDSMSRIDILLRWAGLILLSLWLFNLLPIGSIDTGEWIILLVVLGITLHYGWRNWVRWHSHAEHSIKSAFAEELNPDSKVAELSKKVREELGLNIIEVEVPLRAQVIGQSMGELNLRKRFGVTVISIDRQGYSLNRVSASESLYAGDQLYLVGSAENLEQALAMLTRETEHEEPSEANLSSAILTKLVIAQSSPWSGRSLSELNWPARFGIQVVGIRRGSKLQVSFSAAEQLQVGDELTLAGPLTSVQTLLDTAN</sequence>
<feature type="transmembrane region" description="Helical" evidence="8">
    <location>
        <begin position="12"/>
        <end position="29"/>
    </location>
</feature>